<feature type="transmembrane region" description="Helical" evidence="7">
    <location>
        <begin position="659"/>
        <end position="675"/>
    </location>
</feature>
<evidence type="ECO:0000256" key="2">
    <source>
        <dbReference type="ARBA" id="ARBA00010157"/>
    </source>
</evidence>
<comment type="similarity">
    <text evidence="2">Belongs to the resistance-nodulation-cell division (RND) (TC 2.A.6) family. MmpL subfamily.</text>
</comment>
<dbReference type="EMBL" id="AL445064">
    <property type="protein sequence ID" value="CAC11612.1"/>
    <property type="molecule type" value="Genomic_DNA"/>
</dbReference>
<keyword evidence="5 7" id="KW-1133">Transmembrane helix</keyword>
<dbReference type="EnsemblBacteria" id="CAC11612">
    <property type="protein sequence ID" value="CAC11612"/>
    <property type="gene ID" value="CAC11612"/>
</dbReference>
<keyword evidence="4 7" id="KW-0812">Transmembrane</keyword>
<feature type="transmembrane region" description="Helical" evidence="7">
    <location>
        <begin position="21"/>
        <end position="39"/>
    </location>
</feature>
<dbReference type="InParanoid" id="Q9HKX3"/>
<feature type="transmembrane region" description="Helical" evidence="7">
    <location>
        <begin position="876"/>
        <end position="897"/>
    </location>
</feature>
<feature type="transmembrane region" description="Helical" evidence="7">
    <location>
        <begin position="982"/>
        <end position="1005"/>
    </location>
</feature>
<dbReference type="Gene3D" id="1.20.1640.10">
    <property type="entry name" value="Multidrug efflux transporter AcrB transmembrane domain"/>
    <property type="match status" value="2"/>
</dbReference>
<reference evidence="9 10" key="1">
    <citation type="journal article" date="2000" name="Nature">
        <title>The genome sequence of the thermoacidophilic scavenger Thermoplasma acidophilum.</title>
        <authorList>
            <person name="Ruepp A."/>
            <person name="Graml W."/>
            <person name="Santos-Martinez M.L."/>
            <person name="Koretke K.K."/>
            <person name="Volker C."/>
            <person name="Mewes H.W."/>
            <person name="Frishman D."/>
            <person name="Stocker S."/>
            <person name="Lupas A.N."/>
            <person name="Baumeister W."/>
        </authorList>
    </citation>
    <scope>NUCLEOTIDE SEQUENCE [LARGE SCALE GENOMIC DNA]</scope>
    <source>
        <strain evidence="10">ATCC 25905 / DSM 1728 / JCM 9062 / NBRC 15155 / AMRC-C165</strain>
    </source>
</reference>
<dbReference type="SUPFAM" id="SSF82866">
    <property type="entry name" value="Multidrug efflux transporter AcrB transmembrane domain"/>
    <property type="match status" value="2"/>
</dbReference>
<dbReference type="STRING" id="273075.gene:9571690"/>
<evidence type="ECO:0000259" key="8">
    <source>
        <dbReference type="PROSITE" id="PS50156"/>
    </source>
</evidence>
<keyword evidence="3" id="KW-1003">Cell membrane</keyword>
<evidence type="ECO:0000256" key="4">
    <source>
        <dbReference type="ARBA" id="ARBA00022692"/>
    </source>
</evidence>
<feature type="transmembrane region" description="Helical" evidence="7">
    <location>
        <begin position="501"/>
        <end position="521"/>
    </location>
</feature>
<proteinExistence type="inferred from homology"/>
<evidence type="ECO:0000313" key="9">
    <source>
        <dbReference type="EMBL" id="CAC11612.1"/>
    </source>
</evidence>
<sequence>MFENTFRRIGTFSAKHSAAVIIAWIVVLVILAPFAPALFSDTSYNIASDIVPPNSPANIASNLQSQYFNTSNDSSFVIVTNNTSIDTITSLHALMGMQGAILSYLNRNGYRANASSIITVENDTLKSVSLSLGKELSGIYKINVNLYNEATKLNQSLSATADFLFVPAIAYVMNFTKELESGYNLSDPEKAGYQNASLVMQKFAESPYASLSPIYLSSFSTYMNKTLTPGNTTKISEIANSAVNSTSEIISQSVKSSSAFLSSEIMAVDSNLTLIDFDNMSVYRPFAENFTVNAIVPGLSNYSTVISNLNLTVRDFVHKIVNVSFEANYAQIVDLTSSEIYNGTIYQFNGNPLVSLNLKYLEPYLSDLLNNGNTNDSYINSTVNSTIYDETFQQYPVIPSQYVMGSLVGYGNTTEIFAFTLNKNYTISTLNSVNKIAASYVSVKPVDGIYYTAGTDVLSQQIEQEVMTGLVRALIIGIVLSILIVGLFFRSPVAAFLPFSLFLMSSIISFGLNDILYRYALHASVSFVTPTLLLILLLGLTSDYVVYIMSRYRRELYRNGGDPIPESSKWAGHAVFTSGITVALSYIVLYLFKVPIFSDAGITNAVGVVVSIMLANTFLIAVFKRLGYRTFWPARNRNIPMETTMEKISSVVLRNKKKIVVIFVIVAFGALYVYASTPTNMNVFSLIPPSSGIQSAVIVNQSFHGDLFFESFVILKFNSPVIVNGTYNASEMNQITKLENMIAGLSGVAKVYGPTYPYGQYVNIDKLPSNYVSTYRSQINTFIGSDPHYVMVEFELSNISWSNAATSFINSLPSKISSYMGNSITFYVGGLTAGLDAAYSHTLHTFEEMIPILAASIFVILAVQLSSVFTPLRLILMVLASVIVGLMLIYWIVYYIYHLPIIIFMPMFTFVTLLAVGLDYDIFMITRAREGVMKGMTDEEAITTSIRENGGIIVTLGSLLFVTFGSLYFSDLQLIEEIGGGLAIGVLIDTFLSWPFFVPAVMLLMKKWNWWPSKIRKA</sequence>
<dbReference type="eggNOG" id="arCOG02175">
    <property type="taxonomic scope" value="Archaea"/>
</dbReference>
<dbReference type="HOGENOM" id="CLU_313455_0_0_2"/>
<dbReference type="RefSeq" id="WP_010900897.1">
    <property type="nucleotide sequence ID" value="NC_002578.1"/>
</dbReference>
<feature type="transmembrane region" description="Helical" evidence="7">
    <location>
        <begin position="604"/>
        <end position="623"/>
    </location>
</feature>
<dbReference type="PANTHER" id="PTHR33406:SF6">
    <property type="entry name" value="MEMBRANE PROTEIN YDGH-RELATED"/>
    <property type="match status" value="1"/>
</dbReference>
<feature type="transmembrane region" description="Helical" evidence="7">
    <location>
        <begin position="570"/>
        <end position="592"/>
    </location>
</feature>
<comment type="subcellular location">
    <subcellularLocation>
        <location evidence="1">Cell membrane</location>
        <topology evidence="1">Multi-pass membrane protein</topology>
    </subcellularLocation>
</comment>
<dbReference type="GO" id="GO:0005886">
    <property type="term" value="C:plasma membrane"/>
    <property type="evidence" value="ECO:0007669"/>
    <property type="project" value="UniProtKB-SubCell"/>
</dbReference>
<dbReference type="OrthoDB" id="42357at2157"/>
<dbReference type="InterPro" id="IPR050545">
    <property type="entry name" value="Mycobact_MmpL"/>
</dbReference>
<dbReference type="Proteomes" id="UP000001024">
    <property type="component" value="Chromosome"/>
</dbReference>
<evidence type="ECO:0000256" key="5">
    <source>
        <dbReference type="ARBA" id="ARBA00022989"/>
    </source>
</evidence>
<evidence type="ECO:0000256" key="1">
    <source>
        <dbReference type="ARBA" id="ARBA00004651"/>
    </source>
</evidence>
<dbReference type="AlphaFoldDB" id="Q9HKX3"/>
<protein>
    <submittedName>
        <fullName evidence="9">Conserved hypothetical membrane protein</fullName>
    </submittedName>
</protein>
<evidence type="ECO:0000256" key="6">
    <source>
        <dbReference type="ARBA" id="ARBA00023136"/>
    </source>
</evidence>
<dbReference type="InterPro" id="IPR004869">
    <property type="entry name" value="MMPL_dom"/>
</dbReference>
<dbReference type="InterPro" id="IPR000731">
    <property type="entry name" value="SSD"/>
</dbReference>
<feature type="transmembrane region" description="Helical" evidence="7">
    <location>
        <begin position="527"/>
        <end position="549"/>
    </location>
</feature>
<feature type="transmembrane region" description="Helical" evidence="7">
    <location>
        <begin position="469"/>
        <end position="489"/>
    </location>
</feature>
<feature type="transmembrane region" description="Helical" evidence="7">
    <location>
        <begin position="849"/>
        <end position="869"/>
    </location>
</feature>
<dbReference type="PANTHER" id="PTHR33406">
    <property type="entry name" value="MEMBRANE PROTEIN MJ1562-RELATED"/>
    <property type="match status" value="1"/>
</dbReference>
<dbReference type="PaxDb" id="273075-Ta0470"/>
<gene>
    <name evidence="9" type="ordered locus">Ta0470</name>
</gene>
<dbReference type="Pfam" id="PF03176">
    <property type="entry name" value="MMPL"/>
    <property type="match status" value="2"/>
</dbReference>
<feature type="transmembrane region" description="Helical" evidence="7">
    <location>
        <begin position="903"/>
        <end position="926"/>
    </location>
</feature>
<name>Q9HKX3_THEAC</name>
<keyword evidence="6 7" id="KW-0472">Membrane</keyword>
<dbReference type="KEGG" id="tac:Ta0470"/>
<feature type="transmembrane region" description="Helical" evidence="7">
    <location>
        <begin position="952"/>
        <end position="970"/>
    </location>
</feature>
<dbReference type="PROSITE" id="PS50156">
    <property type="entry name" value="SSD"/>
    <property type="match status" value="1"/>
</dbReference>
<feature type="domain" description="SSD" evidence="8">
    <location>
        <begin position="875"/>
        <end position="1003"/>
    </location>
</feature>
<evidence type="ECO:0000256" key="3">
    <source>
        <dbReference type="ARBA" id="ARBA00022475"/>
    </source>
</evidence>
<organism evidence="9 10">
    <name type="scientific">Thermoplasma acidophilum (strain ATCC 25905 / DSM 1728 / JCM 9062 / NBRC 15155 / AMRC-C165)</name>
    <dbReference type="NCBI Taxonomy" id="273075"/>
    <lineage>
        <taxon>Archaea</taxon>
        <taxon>Methanobacteriati</taxon>
        <taxon>Thermoplasmatota</taxon>
        <taxon>Thermoplasmata</taxon>
        <taxon>Thermoplasmatales</taxon>
        <taxon>Thermoplasmataceae</taxon>
        <taxon>Thermoplasma</taxon>
    </lineage>
</organism>
<keyword evidence="10" id="KW-1185">Reference proteome</keyword>
<evidence type="ECO:0000256" key="7">
    <source>
        <dbReference type="SAM" id="Phobius"/>
    </source>
</evidence>
<evidence type="ECO:0000313" key="10">
    <source>
        <dbReference type="Proteomes" id="UP000001024"/>
    </source>
</evidence>
<accession>Q9HKX3</accession>